<evidence type="ECO:0000313" key="2">
    <source>
        <dbReference type="Proteomes" id="UP000199113"/>
    </source>
</evidence>
<dbReference type="AlphaFoldDB" id="A0A1I1BED8"/>
<dbReference type="STRING" id="748909.SAMN05192575_1188"/>
<organism evidence="1 2">
    <name type="scientific">Nocardioides alpinus</name>
    <dbReference type="NCBI Taxonomy" id="748909"/>
    <lineage>
        <taxon>Bacteria</taxon>
        <taxon>Bacillati</taxon>
        <taxon>Actinomycetota</taxon>
        <taxon>Actinomycetes</taxon>
        <taxon>Propionibacteriales</taxon>
        <taxon>Nocardioidaceae</taxon>
        <taxon>Nocardioides</taxon>
    </lineage>
</organism>
<gene>
    <name evidence="1" type="ORF">SAMN05192575_1188</name>
</gene>
<proteinExistence type="predicted"/>
<dbReference type="EMBL" id="FOKC01000018">
    <property type="protein sequence ID" value="SFB48734.1"/>
    <property type="molecule type" value="Genomic_DNA"/>
</dbReference>
<protein>
    <submittedName>
        <fullName evidence="1">Uncharacterized protein</fullName>
    </submittedName>
</protein>
<reference evidence="1" key="1">
    <citation type="submission" date="2016-10" db="EMBL/GenBank/DDBJ databases">
        <authorList>
            <person name="de Groot N.N."/>
        </authorList>
    </citation>
    <scope>NUCLEOTIDE SEQUENCE [LARGE SCALE GENOMIC DNA]</scope>
    <source>
        <strain evidence="1">CGMCC 1.10697</strain>
    </source>
</reference>
<name>A0A1I1BED8_9ACTN</name>
<evidence type="ECO:0000313" key="1">
    <source>
        <dbReference type="EMBL" id="SFB48734.1"/>
    </source>
</evidence>
<accession>A0A1I1BED8</accession>
<sequence>MSSRPLVTVPPLPFRLLLREGTLLQVAETLGAGVAVVLSGPQEWIVAEGFSGHRDRAAERPIDLVGVTPVMVIGLPRSDNDAWRPVASAHRVILSLGPVP</sequence>
<dbReference type="Proteomes" id="UP000199113">
    <property type="component" value="Unassembled WGS sequence"/>
</dbReference>